<dbReference type="RefSeq" id="WP_066352625.1">
    <property type="nucleotide sequence ID" value="NZ_LOED01000008.1"/>
</dbReference>
<dbReference type="STRING" id="520764.AN618_09160"/>
<evidence type="ECO:0000313" key="1">
    <source>
        <dbReference type="EMBL" id="KXG77718.1"/>
    </source>
</evidence>
<proteinExistence type="predicted"/>
<accession>A0A140LAZ3</accession>
<dbReference type="AlphaFoldDB" id="A0A140LAZ3"/>
<keyword evidence="2" id="KW-1185">Reference proteome</keyword>
<protein>
    <submittedName>
        <fullName evidence="1">Uncharacterized protein</fullName>
    </submittedName>
</protein>
<evidence type="ECO:0000313" key="2">
    <source>
        <dbReference type="Proteomes" id="UP000070427"/>
    </source>
</evidence>
<dbReference type="InParanoid" id="A0A140LAZ3"/>
<dbReference type="Proteomes" id="UP000070427">
    <property type="component" value="Unassembled WGS sequence"/>
</dbReference>
<dbReference type="EMBL" id="LOED01000008">
    <property type="protein sequence ID" value="KXG77718.1"/>
    <property type="molecule type" value="Genomic_DNA"/>
</dbReference>
<name>A0A140LAZ3_9FIRM</name>
<organism evidence="1 2">
    <name type="scientific">Fervidicola ferrireducens</name>
    <dbReference type="NCBI Taxonomy" id="520764"/>
    <lineage>
        <taxon>Bacteria</taxon>
        <taxon>Bacillati</taxon>
        <taxon>Bacillota</taxon>
        <taxon>Clostridia</taxon>
        <taxon>Thermosediminibacterales</taxon>
        <taxon>Thermosediminibacteraceae</taxon>
        <taxon>Fervidicola</taxon>
    </lineage>
</organism>
<comment type="caution">
    <text evidence="1">The sequence shown here is derived from an EMBL/GenBank/DDBJ whole genome shotgun (WGS) entry which is preliminary data.</text>
</comment>
<reference evidence="1 2" key="1">
    <citation type="submission" date="2015-12" db="EMBL/GenBank/DDBJ databases">
        <title>Draft genome sequnece of Fervidicola ferrireducens strain Y170.</title>
        <authorList>
            <person name="Patel B.K."/>
        </authorList>
    </citation>
    <scope>NUCLEOTIDE SEQUENCE [LARGE SCALE GENOMIC DNA]</scope>
    <source>
        <strain evidence="1 2">Y170</strain>
    </source>
</reference>
<gene>
    <name evidence="1" type="ORF">AN618_09160</name>
</gene>
<sequence>MQDIAGKIAAFFKDFSQVEVEVIDVQLGPNGANALCRLPDGEYQVILGSDLSVKAYYRKKPYIKDVVKLPSGPLKPASSSKQETGMPVVSNSEKAVACSRISQIIDPIYKILSPILKKLASKG</sequence>